<feature type="transmembrane region" description="Helical" evidence="1">
    <location>
        <begin position="84"/>
        <end position="101"/>
    </location>
</feature>
<reference evidence="2 3" key="1">
    <citation type="submission" date="2024-02" db="EMBL/GenBank/DDBJ databases">
        <title>A novel Gemmatimonadota bacterium.</title>
        <authorList>
            <person name="Du Z.-J."/>
            <person name="Ye Y.-Q."/>
        </authorList>
    </citation>
    <scope>NUCLEOTIDE SEQUENCE [LARGE SCALE GENOMIC DNA]</scope>
    <source>
        <strain evidence="2 3">DH-20</strain>
    </source>
</reference>
<feature type="transmembrane region" description="Helical" evidence="1">
    <location>
        <begin position="190"/>
        <end position="209"/>
    </location>
</feature>
<keyword evidence="3" id="KW-1185">Reference proteome</keyword>
<protein>
    <recommendedName>
        <fullName evidence="4">EpsG family protein</fullName>
    </recommendedName>
</protein>
<keyword evidence="1" id="KW-0472">Membrane</keyword>
<name>A0ABU9E5W8_9BACT</name>
<gene>
    <name evidence="2" type="ORF">WI372_03735</name>
</gene>
<comment type="caution">
    <text evidence="2">The sequence shown here is derived from an EMBL/GenBank/DDBJ whole genome shotgun (WGS) entry which is preliminary data.</text>
</comment>
<evidence type="ECO:0000313" key="2">
    <source>
        <dbReference type="EMBL" id="MEK9500079.1"/>
    </source>
</evidence>
<keyword evidence="1" id="KW-0812">Transmembrane</keyword>
<sequence length="373" mass="40436">MMSAGGSGYARLRGSLAQVSIPFTVTFLVAVNGIFMLGPYLHGAASTLRADDFWSYSGGFARRGLFGEALIVLGRVLGRNPTPLMSLLLLALFAVATVYVLRLLWRDAPLMDRFLLIGTPLLYGFGVDREVVLLAPALMLYLGRRRGSARWTHAGLAAIPLVCLVHELAIALYAPYLLVVYASRSGPERTAAWTALAASAALLAGLVLMGSDPNLRPETEFWPAFGVVGLESTELYRFATVGLGEILSERAATYLSWDGLTTLMFSGLLAEYLVLGTGRSTAVRLATFATIAGTFVLTSDHGRYAYVLLYLFVLLRAAHLDAPDEGSVWTGPRVRPFLVGFWMSPVGLWAGDIGWPTILRIYHDLSRITGLSL</sequence>
<feature type="transmembrane region" description="Helical" evidence="1">
    <location>
        <begin position="21"/>
        <end position="40"/>
    </location>
</feature>
<feature type="transmembrane region" description="Helical" evidence="1">
    <location>
        <begin position="340"/>
        <end position="362"/>
    </location>
</feature>
<evidence type="ECO:0008006" key="4">
    <source>
        <dbReference type="Google" id="ProtNLM"/>
    </source>
</evidence>
<evidence type="ECO:0000313" key="3">
    <source>
        <dbReference type="Proteomes" id="UP001484239"/>
    </source>
</evidence>
<accession>A0ABU9E5W8</accession>
<dbReference type="Proteomes" id="UP001484239">
    <property type="component" value="Unassembled WGS sequence"/>
</dbReference>
<dbReference type="EMBL" id="JBBHLI010000001">
    <property type="protein sequence ID" value="MEK9500079.1"/>
    <property type="molecule type" value="Genomic_DNA"/>
</dbReference>
<evidence type="ECO:0000256" key="1">
    <source>
        <dbReference type="SAM" id="Phobius"/>
    </source>
</evidence>
<organism evidence="2 3">
    <name type="scientific">Gaopeijia maritima</name>
    <dbReference type="NCBI Taxonomy" id="3119007"/>
    <lineage>
        <taxon>Bacteria</taxon>
        <taxon>Pseudomonadati</taxon>
        <taxon>Gemmatimonadota</taxon>
        <taxon>Longimicrobiia</taxon>
        <taxon>Gaopeijiales</taxon>
        <taxon>Gaopeijiaceae</taxon>
        <taxon>Gaopeijia</taxon>
    </lineage>
</organism>
<keyword evidence="1" id="KW-1133">Transmembrane helix</keyword>
<proteinExistence type="predicted"/>
<feature type="transmembrane region" description="Helical" evidence="1">
    <location>
        <begin position="154"/>
        <end position="178"/>
    </location>
</feature>
<dbReference type="RefSeq" id="WP_405286309.1">
    <property type="nucleotide sequence ID" value="NZ_JBBHLI010000001.1"/>
</dbReference>